<dbReference type="AlphaFoldDB" id="A0A024X916"/>
<dbReference type="Proteomes" id="UP000030694">
    <property type="component" value="Unassembled WGS sequence"/>
</dbReference>
<proteinExistence type="predicted"/>
<dbReference type="EMBL" id="KI927509">
    <property type="protein sequence ID" value="ETW61939.1"/>
    <property type="molecule type" value="Genomic_DNA"/>
</dbReference>
<reference evidence="1 2" key="2">
    <citation type="submission" date="2013-02" db="EMBL/GenBank/DDBJ databases">
        <title>The Genome Sequence of Plasmodium falciparum CAMP/Malaysia.</title>
        <authorList>
            <consortium name="The Broad Institute Genome Sequencing Platform"/>
            <consortium name="The Broad Institute Genome Sequencing Center for Infectious Disease"/>
            <person name="Neafsey D."/>
            <person name="Cheeseman I."/>
            <person name="Volkman S."/>
            <person name="Adams J."/>
            <person name="Walker B."/>
            <person name="Young S.K."/>
            <person name="Zeng Q."/>
            <person name="Gargeya S."/>
            <person name="Fitzgerald M."/>
            <person name="Haas B."/>
            <person name="Abouelleil A."/>
            <person name="Alvarado L."/>
            <person name="Arachchi H.M."/>
            <person name="Berlin A.M."/>
            <person name="Chapman S.B."/>
            <person name="Dewar J."/>
            <person name="Goldberg J."/>
            <person name="Griggs A."/>
            <person name="Gujja S."/>
            <person name="Hansen M."/>
            <person name="Howarth C."/>
            <person name="Imamovic A."/>
            <person name="Larimer J."/>
            <person name="McCowan C."/>
            <person name="Murphy C."/>
            <person name="Neiman D."/>
            <person name="Pearson M."/>
            <person name="Priest M."/>
            <person name="Roberts A."/>
            <person name="Saif S."/>
            <person name="Shea T."/>
            <person name="Sisk P."/>
            <person name="Sykes S."/>
            <person name="Wortman J."/>
            <person name="Nusbaum C."/>
            <person name="Birren B."/>
        </authorList>
    </citation>
    <scope>NUCLEOTIDE SEQUENCE [LARGE SCALE GENOMIC DNA]</scope>
    <source>
        <strain evidence="1 2">CAMP/Malaysia</strain>
    </source>
</reference>
<accession>A0A024X916</accession>
<name>A0A024X916_PLAFC</name>
<organism evidence="1 2">
    <name type="scientific">Plasmodium falciparum (isolate Camp / Malaysia)</name>
    <dbReference type="NCBI Taxonomy" id="5835"/>
    <lineage>
        <taxon>Eukaryota</taxon>
        <taxon>Sar</taxon>
        <taxon>Alveolata</taxon>
        <taxon>Apicomplexa</taxon>
        <taxon>Aconoidasida</taxon>
        <taxon>Haemosporida</taxon>
        <taxon>Plasmodiidae</taxon>
        <taxon>Plasmodium</taxon>
        <taxon>Plasmodium (Laverania)</taxon>
    </lineage>
</organism>
<evidence type="ECO:0000313" key="2">
    <source>
        <dbReference type="Proteomes" id="UP000030694"/>
    </source>
</evidence>
<protein>
    <submittedName>
        <fullName evidence="1">Uncharacterized protein</fullName>
    </submittedName>
</protein>
<reference evidence="1 2" key="1">
    <citation type="submission" date="2013-02" db="EMBL/GenBank/DDBJ databases">
        <title>The Genome Annotation of Plasmodium falciparum CAMP/Malaysia.</title>
        <authorList>
            <consortium name="The Broad Institute Genome Sequencing Platform"/>
            <consortium name="The Broad Institute Genome Sequencing Center for Infectious Disease"/>
            <person name="Neafsey D."/>
            <person name="Hoffman S."/>
            <person name="Volkman S."/>
            <person name="Rosenthal P."/>
            <person name="Walker B."/>
            <person name="Young S.K."/>
            <person name="Zeng Q."/>
            <person name="Gargeya S."/>
            <person name="Fitzgerald M."/>
            <person name="Haas B."/>
            <person name="Abouelleil A."/>
            <person name="Allen A.W."/>
            <person name="Alvarado L."/>
            <person name="Arachchi H.M."/>
            <person name="Berlin A.M."/>
            <person name="Chapman S.B."/>
            <person name="Gainer-Dewar J."/>
            <person name="Goldberg J."/>
            <person name="Griggs A."/>
            <person name="Gujja S."/>
            <person name="Hansen M."/>
            <person name="Howarth C."/>
            <person name="Imamovic A."/>
            <person name="Ireland A."/>
            <person name="Larimer J."/>
            <person name="McCowan C."/>
            <person name="Murphy C."/>
            <person name="Pearson M."/>
            <person name="Poon T.W."/>
            <person name="Priest M."/>
            <person name="Roberts A."/>
            <person name="Saif S."/>
            <person name="Shea T."/>
            <person name="Sisk P."/>
            <person name="Sykes S."/>
            <person name="Wortman J."/>
            <person name="Nusbaum C."/>
            <person name="Birren B."/>
        </authorList>
    </citation>
    <scope>NUCLEOTIDE SEQUENCE [LARGE SCALE GENOMIC DNA]</scope>
    <source>
        <strain evidence="1 2">CAMP/Malaysia</strain>
    </source>
</reference>
<evidence type="ECO:0000313" key="1">
    <source>
        <dbReference type="EMBL" id="ETW61939.1"/>
    </source>
</evidence>
<sequence>MNTALYTLLLTNVVRVKFKKEIEILTKFVTVCDYLKVEILYIGVTLNKCKRFLTDLFIKLKIEENIPCIMK</sequence>
<gene>
    <name evidence="1" type="ORF">PFMC_02041</name>
</gene>